<protein>
    <submittedName>
        <fullName evidence="1">Uncharacterized protein</fullName>
    </submittedName>
</protein>
<evidence type="ECO:0000313" key="1">
    <source>
        <dbReference type="EMBL" id="GAF91913.1"/>
    </source>
</evidence>
<organism evidence="1">
    <name type="scientific">marine sediment metagenome</name>
    <dbReference type="NCBI Taxonomy" id="412755"/>
    <lineage>
        <taxon>unclassified sequences</taxon>
        <taxon>metagenomes</taxon>
        <taxon>ecological metagenomes</taxon>
    </lineage>
</organism>
<accession>X0TEE7</accession>
<name>X0TEE7_9ZZZZ</name>
<dbReference type="AlphaFoldDB" id="X0TEE7"/>
<dbReference type="EMBL" id="BARS01011619">
    <property type="protein sequence ID" value="GAF91913.1"/>
    <property type="molecule type" value="Genomic_DNA"/>
</dbReference>
<comment type="caution">
    <text evidence="1">The sequence shown here is derived from an EMBL/GenBank/DDBJ whole genome shotgun (WGS) entry which is preliminary data.</text>
</comment>
<proteinExistence type="predicted"/>
<feature type="non-terminal residue" evidence="1">
    <location>
        <position position="1"/>
    </location>
</feature>
<gene>
    <name evidence="1" type="ORF">S01H1_21065</name>
</gene>
<sequence length="32" mass="3360">RVITDLAPSNRLGSLGHVLLSNAGPTSIEGQW</sequence>
<reference evidence="1" key="1">
    <citation type="journal article" date="2014" name="Front. Microbiol.">
        <title>High frequency of phylogenetically diverse reductive dehalogenase-homologous genes in deep subseafloor sedimentary metagenomes.</title>
        <authorList>
            <person name="Kawai M."/>
            <person name="Futagami T."/>
            <person name="Toyoda A."/>
            <person name="Takaki Y."/>
            <person name="Nishi S."/>
            <person name="Hori S."/>
            <person name="Arai W."/>
            <person name="Tsubouchi T."/>
            <person name="Morono Y."/>
            <person name="Uchiyama I."/>
            <person name="Ito T."/>
            <person name="Fujiyama A."/>
            <person name="Inagaki F."/>
            <person name="Takami H."/>
        </authorList>
    </citation>
    <scope>NUCLEOTIDE SEQUENCE</scope>
    <source>
        <strain evidence="1">Expedition CK06-06</strain>
    </source>
</reference>